<dbReference type="AlphaFoldDB" id="A0A7R9DLA7"/>
<accession>A0A7R9DLA7</accession>
<evidence type="ECO:0000313" key="1">
    <source>
        <dbReference type="EMBL" id="CAD7416832.1"/>
    </source>
</evidence>
<proteinExistence type="predicted"/>
<name>A0A7R9DLA7_TIMPO</name>
<reference evidence="1" key="1">
    <citation type="submission" date="2020-11" db="EMBL/GenBank/DDBJ databases">
        <authorList>
            <person name="Tran Van P."/>
        </authorList>
    </citation>
    <scope>NUCLEOTIDE SEQUENCE</scope>
</reference>
<dbReference type="EMBL" id="OD012016">
    <property type="protein sequence ID" value="CAD7416832.1"/>
    <property type="molecule type" value="Genomic_DNA"/>
</dbReference>
<sequence length="61" mass="7236">MLYDDSESWIKETVRRKIKLPIKRRINSVLRVTCCHCWSQVRVRSALAHFVTIQTDLHLIA</sequence>
<organism evidence="1">
    <name type="scientific">Timema poppense</name>
    <name type="common">Walking stick</name>
    <dbReference type="NCBI Taxonomy" id="170557"/>
    <lineage>
        <taxon>Eukaryota</taxon>
        <taxon>Metazoa</taxon>
        <taxon>Ecdysozoa</taxon>
        <taxon>Arthropoda</taxon>
        <taxon>Hexapoda</taxon>
        <taxon>Insecta</taxon>
        <taxon>Pterygota</taxon>
        <taxon>Neoptera</taxon>
        <taxon>Polyneoptera</taxon>
        <taxon>Phasmatodea</taxon>
        <taxon>Timematodea</taxon>
        <taxon>Timematoidea</taxon>
        <taxon>Timematidae</taxon>
        <taxon>Timema</taxon>
    </lineage>
</organism>
<protein>
    <submittedName>
        <fullName evidence="1">Uncharacterized protein</fullName>
    </submittedName>
</protein>
<gene>
    <name evidence="1" type="ORF">TPSB3V08_LOCUS11332</name>
</gene>